<name>A0A1M4WWD8_9SPHI</name>
<dbReference type="STRING" id="288992.SAMN04488522_1011407"/>
<dbReference type="Proteomes" id="UP000184287">
    <property type="component" value="Unassembled WGS sequence"/>
</dbReference>
<organism evidence="1 2">
    <name type="scientific">Pedobacter caeni</name>
    <dbReference type="NCBI Taxonomy" id="288992"/>
    <lineage>
        <taxon>Bacteria</taxon>
        <taxon>Pseudomonadati</taxon>
        <taxon>Bacteroidota</taxon>
        <taxon>Sphingobacteriia</taxon>
        <taxon>Sphingobacteriales</taxon>
        <taxon>Sphingobacteriaceae</taxon>
        <taxon>Pedobacter</taxon>
    </lineage>
</organism>
<evidence type="ECO:0000313" key="1">
    <source>
        <dbReference type="EMBL" id="SHE85467.1"/>
    </source>
</evidence>
<proteinExistence type="predicted"/>
<sequence>MGAYNILKMNINCKYCNATCVVNIQFKFADTWQHQYLIGEKVMWGGADIGIPGLDKVKVYGVSDLDKCPTCRNLFPYEYDIFIEKDIIKYVNHLADFGDYNTNDGNYIIC</sequence>
<keyword evidence="2" id="KW-1185">Reference proteome</keyword>
<dbReference type="OrthoDB" id="674225at2"/>
<accession>A0A1M4WWD8</accession>
<dbReference type="RefSeq" id="WP_073229071.1">
    <property type="nucleotide sequence ID" value="NZ_FQUQ01000001.1"/>
</dbReference>
<evidence type="ECO:0000313" key="2">
    <source>
        <dbReference type="Proteomes" id="UP000184287"/>
    </source>
</evidence>
<dbReference type="EMBL" id="FQUQ01000001">
    <property type="protein sequence ID" value="SHE85467.1"/>
    <property type="molecule type" value="Genomic_DNA"/>
</dbReference>
<reference evidence="2" key="1">
    <citation type="submission" date="2016-11" db="EMBL/GenBank/DDBJ databases">
        <authorList>
            <person name="Varghese N."/>
            <person name="Submissions S."/>
        </authorList>
    </citation>
    <scope>NUCLEOTIDE SEQUENCE [LARGE SCALE GENOMIC DNA]</scope>
    <source>
        <strain evidence="2">DSM 16990</strain>
    </source>
</reference>
<dbReference type="AlphaFoldDB" id="A0A1M4WWD8"/>
<gene>
    <name evidence="1" type="ORF">SAMN04488522_1011407</name>
</gene>
<protein>
    <submittedName>
        <fullName evidence="1">Uncharacterized protein</fullName>
    </submittedName>
</protein>